<reference evidence="6 7" key="1">
    <citation type="submission" date="2023-02" db="EMBL/GenBank/DDBJ databases">
        <title>LHISI_Scaffold_Assembly.</title>
        <authorList>
            <person name="Stuart O.P."/>
            <person name="Cleave R."/>
            <person name="Magrath M.J.L."/>
            <person name="Mikheyev A.S."/>
        </authorList>
    </citation>
    <scope>NUCLEOTIDE SEQUENCE [LARGE SCALE GENOMIC DNA]</scope>
    <source>
        <strain evidence="6">Daus_M_001</strain>
        <tissue evidence="6">Leg muscle</tissue>
    </source>
</reference>
<dbReference type="Proteomes" id="UP001159363">
    <property type="component" value="Chromosome 3"/>
</dbReference>
<evidence type="ECO:0000313" key="6">
    <source>
        <dbReference type="EMBL" id="KAJ8888961.1"/>
    </source>
</evidence>
<dbReference type="EMBL" id="JARBHB010000003">
    <property type="protein sequence ID" value="KAJ8888961.1"/>
    <property type="molecule type" value="Genomic_DNA"/>
</dbReference>
<evidence type="ECO:0008006" key="8">
    <source>
        <dbReference type="Google" id="ProtNLM"/>
    </source>
</evidence>
<evidence type="ECO:0000313" key="7">
    <source>
        <dbReference type="Proteomes" id="UP001159363"/>
    </source>
</evidence>
<protein>
    <recommendedName>
        <fullName evidence="8">Zinc finger BED domain-containing protein 4</fullName>
    </recommendedName>
</protein>
<name>A0ABQ9HX63_9NEOP</name>
<accession>A0ABQ9HX63</accession>
<evidence type="ECO:0000256" key="4">
    <source>
        <dbReference type="ARBA" id="ARBA00022833"/>
    </source>
</evidence>
<keyword evidence="4" id="KW-0862">Zinc</keyword>
<dbReference type="SUPFAM" id="SSF53098">
    <property type="entry name" value="Ribonuclease H-like"/>
    <property type="match status" value="1"/>
</dbReference>
<keyword evidence="5" id="KW-0539">Nucleus</keyword>
<comment type="caution">
    <text evidence="6">The sequence shown here is derived from an EMBL/GenBank/DDBJ whole genome shotgun (WGS) entry which is preliminary data.</text>
</comment>
<evidence type="ECO:0000256" key="5">
    <source>
        <dbReference type="ARBA" id="ARBA00023242"/>
    </source>
</evidence>
<gene>
    <name evidence="6" type="ORF">PR048_008455</name>
</gene>
<keyword evidence="3" id="KW-0863">Zinc-finger</keyword>
<comment type="subcellular location">
    <subcellularLocation>
        <location evidence="1">Nucleus</location>
    </subcellularLocation>
</comment>
<dbReference type="PANTHER" id="PTHR46481">
    <property type="entry name" value="ZINC FINGER BED DOMAIN-CONTAINING PROTEIN 4"/>
    <property type="match status" value="1"/>
</dbReference>
<dbReference type="InterPro" id="IPR012337">
    <property type="entry name" value="RNaseH-like_sf"/>
</dbReference>
<dbReference type="PANTHER" id="PTHR46481:SF10">
    <property type="entry name" value="ZINC FINGER BED DOMAIN-CONTAINING PROTEIN 39"/>
    <property type="match status" value="1"/>
</dbReference>
<dbReference type="InterPro" id="IPR052035">
    <property type="entry name" value="ZnF_BED_domain_contain"/>
</dbReference>
<keyword evidence="7" id="KW-1185">Reference proteome</keyword>
<proteinExistence type="predicted"/>
<sequence length="324" mass="37313">MICLDMQPLSEVGKTGFKRLIKYLEPRYTFPLRKVLLNKYLNEMHAKFSNCVSDELSTVQYVAITTDFWTSCAINDYISPTVYFFCIVAVVRDRNTDITKALNDSAIAPVPCSTHLLQYVVRKAFLDNPYVRNQLVAKCRKIISSFKHSNKNTKILKQCQNQLALPQHRMIQDVSTRWNDTLHMMKKRLNEQKNAIIMASSRKDATIAAELTVDEWKKIEHLIDTMEIFDTATLQLSKETSSISEVIPLMQVIQSHLEIPSPKGTSLQDLRNDLLAWLKQKFSLIHTNELIVKATVLDPHFKLNPFQQEKHSVFLSSIKDSIVR</sequence>
<evidence type="ECO:0000256" key="1">
    <source>
        <dbReference type="ARBA" id="ARBA00004123"/>
    </source>
</evidence>
<keyword evidence="2" id="KW-0479">Metal-binding</keyword>
<organism evidence="6 7">
    <name type="scientific">Dryococelus australis</name>
    <dbReference type="NCBI Taxonomy" id="614101"/>
    <lineage>
        <taxon>Eukaryota</taxon>
        <taxon>Metazoa</taxon>
        <taxon>Ecdysozoa</taxon>
        <taxon>Arthropoda</taxon>
        <taxon>Hexapoda</taxon>
        <taxon>Insecta</taxon>
        <taxon>Pterygota</taxon>
        <taxon>Neoptera</taxon>
        <taxon>Polyneoptera</taxon>
        <taxon>Phasmatodea</taxon>
        <taxon>Verophasmatodea</taxon>
        <taxon>Anareolatae</taxon>
        <taxon>Phasmatidae</taxon>
        <taxon>Eurycanthinae</taxon>
        <taxon>Dryococelus</taxon>
    </lineage>
</organism>
<dbReference type="SUPFAM" id="SSF140996">
    <property type="entry name" value="Hermes dimerisation domain"/>
    <property type="match status" value="1"/>
</dbReference>
<evidence type="ECO:0000256" key="2">
    <source>
        <dbReference type="ARBA" id="ARBA00022723"/>
    </source>
</evidence>
<evidence type="ECO:0000256" key="3">
    <source>
        <dbReference type="ARBA" id="ARBA00022771"/>
    </source>
</evidence>